<dbReference type="Pfam" id="PF04616">
    <property type="entry name" value="Glyco_hydro_43"/>
    <property type="match status" value="1"/>
</dbReference>
<gene>
    <name evidence="5" type="ORF">PRZ48_008360</name>
</gene>
<dbReference type="Pfam" id="PF17851">
    <property type="entry name" value="GH43_C2"/>
    <property type="match status" value="1"/>
</dbReference>
<evidence type="ECO:0000256" key="2">
    <source>
        <dbReference type="ARBA" id="ARBA00022801"/>
    </source>
</evidence>
<protein>
    <recommendedName>
        <fullName evidence="4">Beta-xylosidase C-terminal Concanavalin A-like domain-containing protein</fullName>
    </recommendedName>
</protein>
<dbReference type="Gene3D" id="2.115.10.20">
    <property type="entry name" value="Glycosyl hydrolase domain, family 43"/>
    <property type="match status" value="1"/>
</dbReference>
<evidence type="ECO:0000256" key="1">
    <source>
        <dbReference type="ARBA" id="ARBA00009865"/>
    </source>
</evidence>
<comment type="similarity">
    <text evidence="1">Belongs to the glycosyl hydrolase 43 family.</text>
</comment>
<dbReference type="Proteomes" id="UP001305779">
    <property type="component" value="Unassembled WGS sequence"/>
</dbReference>
<feature type="domain" description="Beta-xylosidase C-terminal Concanavalin A-like" evidence="4">
    <location>
        <begin position="302"/>
        <end position="456"/>
    </location>
</feature>
<dbReference type="InterPro" id="IPR006710">
    <property type="entry name" value="Glyco_hydro_43"/>
</dbReference>
<keyword evidence="3" id="KW-0326">Glycosidase</keyword>
<keyword evidence="6" id="KW-1185">Reference proteome</keyword>
<dbReference type="InterPro" id="IPR013320">
    <property type="entry name" value="ConA-like_dom_sf"/>
</dbReference>
<evidence type="ECO:0000256" key="3">
    <source>
        <dbReference type="ARBA" id="ARBA00023295"/>
    </source>
</evidence>
<evidence type="ECO:0000313" key="5">
    <source>
        <dbReference type="EMBL" id="KAK4500174.1"/>
    </source>
</evidence>
<name>A0ABR0EFM7_ZASCE</name>
<organism evidence="5 6">
    <name type="scientific">Zasmidium cellare</name>
    <name type="common">Wine cellar mold</name>
    <name type="synonym">Racodium cellare</name>
    <dbReference type="NCBI Taxonomy" id="395010"/>
    <lineage>
        <taxon>Eukaryota</taxon>
        <taxon>Fungi</taxon>
        <taxon>Dikarya</taxon>
        <taxon>Ascomycota</taxon>
        <taxon>Pezizomycotina</taxon>
        <taxon>Dothideomycetes</taxon>
        <taxon>Dothideomycetidae</taxon>
        <taxon>Mycosphaerellales</taxon>
        <taxon>Mycosphaerellaceae</taxon>
        <taxon>Zasmidium</taxon>
    </lineage>
</organism>
<dbReference type="InterPro" id="IPR029063">
    <property type="entry name" value="SAM-dependent_MTases_sf"/>
</dbReference>
<dbReference type="CDD" id="cd02440">
    <property type="entry name" value="AdoMet_MTases"/>
    <property type="match status" value="1"/>
</dbReference>
<reference evidence="5 6" key="1">
    <citation type="journal article" date="2023" name="G3 (Bethesda)">
        <title>A chromosome-level genome assembly of Zasmidium syzygii isolated from banana leaves.</title>
        <authorList>
            <person name="van Westerhoven A.C."/>
            <person name="Mehrabi R."/>
            <person name="Talebi R."/>
            <person name="Steentjes M.B.F."/>
            <person name="Corcolon B."/>
            <person name="Chong P.A."/>
            <person name="Kema G.H.J."/>
            <person name="Seidl M.F."/>
        </authorList>
    </citation>
    <scope>NUCLEOTIDE SEQUENCE [LARGE SCALE GENOMIC DNA]</scope>
    <source>
        <strain evidence="5 6">P124</strain>
    </source>
</reference>
<dbReference type="PANTHER" id="PTHR42812:SF17">
    <property type="entry name" value="BETA-XYLOSIDASE C-TERMINAL CONCANAVALIN A-LIKE DOMAIN-CONTAINING PROTEIN-RELATED"/>
    <property type="match status" value="1"/>
</dbReference>
<dbReference type="SUPFAM" id="SSF53335">
    <property type="entry name" value="S-adenosyl-L-methionine-dependent methyltransferases"/>
    <property type="match status" value="1"/>
</dbReference>
<dbReference type="Gene3D" id="3.40.50.150">
    <property type="entry name" value="Vaccinia Virus protein VP39"/>
    <property type="match status" value="1"/>
</dbReference>
<dbReference type="InterPro" id="IPR041542">
    <property type="entry name" value="GH43_C2"/>
</dbReference>
<comment type="caution">
    <text evidence="5">The sequence shown here is derived from an EMBL/GenBank/DDBJ whole genome shotgun (WGS) entry which is preliminary data.</text>
</comment>
<keyword evidence="2" id="KW-0378">Hydrolase</keyword>
<dbReference type="InterPro" id="IPR023296">
    <property type="entry name" value="Glyco_hydro_beta-prop_sf"/>
</dbReference>
<dbReference type="Gene3D" id="2.60.120.200">
    <property type="match status" value="1"/>
</dbReference>
<dbReference type="InterPro" id="IPR051795">
    <property type="entry name" value="Glycosyl_Hydrlase_43"/>
</dbReference>
<sequence length="720" mass="80769">MFKALPNIINISPGLPVYASKDLINWRHISNAWNREAQLPNINLETPDQQWGMFAPNLRYHDGLFYMTCVYAGINTTSEINGTILTTPDPFDDASWTIPFVWEAPARTIDPDLFWDDDGTTYLTWSGIAQQTIDLSTGALSELISLWNGSSGVWAEGPHIYKKDGYYYLQAAEGGTQLGHMTTIARSRNISGPYKSNPANPLLSAVNTTGLFQTVGHADLFQDAGGNWWGVALTTRSGPEYEVFPMGREAALFPVTWDEGKWPFATQVEGVMSGWPLPQHDRSVKPSIANLTGIQDSTDPVLNGQAGIAFVGRKQTDSLFTFTVDLAFQPDHLGFEAGATMFFTQWQHIDLGIVRNDRLKTDSRAQYEIVLRSTNATSNTQTVDLPVSWLVDEEHLIRLTIEAVNTTHYHFAAAPVSDLNVGVVVDDVSARLVSSTWGNQAGSGSAILVGVYATTDGRNVSEDGLELDDYAYFSRWRYFGRGQEVDFGTFVLKGTGTWALEVAERYPNLTIEALDINLNETPPKSWLPSNVTFSQFDLLKDIPDALVVRYDIVHVQFVMIFVSDSNVDVVIKRLLSMLKPRGYLQWTDSNSNLYSWRSGREGQEPVEVPKLYNIAKEVTGDRGWKLQWLNNFEDLFKRAGLEDVKYLAPEPKVSTLQPVMMNWIWALVEGFGYLRVKNPAKADVIDRWMEQKDKAIREVEELKVGMNMRTQRCIGRKPIS</sequence>
<proteinExistence type="inferred from homology"/>
<dbReference type="SUPFAM" id="SSF75005">
    <property type="entry name" value="Arabinanase/levansucrase/invertase"/>
    <property type="match status" value="1"/>
</dbReference>
<accession>A0ABR0EFM7</accession>
<dbReference type="CDD" id="cd18833">
    <property type="entry name" value="GH43_PcXyl-like"/>
    <property type="match status" value="1"/>
</dbReference>
<dbReference type="PANTHER" id="PTHR42812">
    <property type="entry name" value="BETA-XYLOSIDASE"/>
    <property type="match status" value="1"/>
</dbReference>
<dbReference type="EMBL" id="JAXOVC010000006">
    <property type="protein sequence ID" value="KAK4500174.1"/>
    <property type="molecule type" value="Genomic_DNA"/>
</dbReference>
<evidence type="ECO:0000313" key="6">
    <source>
        <dbReference type="Proteomes" id="UP001305779"/>
    </source>
</evidence>
<dbReference type="SUPFAM" id="SSF49899">
    <property type="entry name" value="Concanavalin A-like lectins/glucanases"/>
    <property type="match status" value="1"/>
</dbReference>
<evidence type="ECO:0000259" key="4">
    <source>
        <dbReference type="Pfam" id="PF17851"/>
    </source>
</evidence>